<accession>A0ABT5E4C4</accession>
<organism evidence="2 3">
    <name type="scientific">Nannocystis bainbridge</name>
    <dbReference type="NCBI Taxonomy" id="2995303"/>
    <lineage>
        <taxon>Bacteria</taxon>
        <taxon>Pseudomonadati</taxon>
        <taxon>Myxococcota</taxon>
        <taxon>Polyangia</taxon>
        <taxon>Nannocystales</taxon>
        <taxon>Nannocystaceae</taxon>
        <taxon>Nannocystis</taxon>
    </lineage>
</organism>
<keyword evidence="2" id="KW-0378">Hydrolase</keyword>
<dbReference type="RefSeq" id="WP_272089222.1">
    <property type="nucleotide sequence ID" value="NZ_JAQNDL010000003.1"/>
</dbReference>
<dbReference type="InterPro" id="IPR001466">
    <property type="entry name" value="Beta-lactam-related"/>
</dbReference>
<proteinExistence type="predicted"/>
<dbReference type="Pfam" id="PF00144">
    <property type="entry name" value="Beta-lactamase"/>
    <property type="match status" value="1"/>
</dbReference>
<gene>
    <name evidence="2" type="ORF">POL25_27660</name>
</gene>
<dbReference type="InterPro" id="IPR012338">
    <property type="entry name" value="Beta-lactam/transpept-like"/>
</dbReference>
<name>A0ABT5E4C4_9BACT</name>
<sequence length="789" mass="84260">MQLRARVALLFAAVLACHDDAAEADPHAVDYGDACRESDCAPEIPMTGQVSPAFVELDIAMRQFVKARCVGAGVLSVSLRGRRVYKRGFGRMAGPAAADMPGCNDGPMADVDRFQPEATFVQPDTPLRLGSVSKFLTAAMARRLIGARIEQHGLQDMYPTPSHARIADPALGLLPPDLLAAFAGARCGPVTVDDVAAGCTRSCGDAGPDVRWRDVTVGDLLAHTSGLPGKAANWGAHVVPNFGALRGFTGEADWAAEDAALRARYPEFAGDIEATRTWLQQTLPARHVYFVSRYDRRDTDPQREWLGVFLTRCLVRDPAGASDDGAFKGPYSNTNYAVLDSVVAHLSASGRYAAEAGHPEQHADSALREFLADLELGGGVASVEAIFRTPAAQGSPALSDIPELRAWDGRTYRPLDWEDKRPYCVWQGDRCDFSPWLARKSTRPRWDFAGLPAPLGVPLAGQALTAGTGALSAEAPALLRIVHRYALGDDDILQGRPRESCGEACNFVMDKAGSLGGGRAYAISLPGGTREVTLPGLAPDGRLSDLGPRLRLAITEPADVDVVVMVGQSDDGRDAGSVVYSDLDEMIRFGLSRVDWAAVEAELAAQAIRVVGLAIDDRGDANYWCADDRLTVRRGDPAGVSNGELLSRDPYRLPATRIGVDVVAVARALDRPGDQVVAWYDDGHVGRGDPHDLRGAARPEPYRPAPGRTYRDLAAVVVTPAGEAIALYHDGAASFGTLTDLAAHGLGRFEGRDPVSVDALALAPDGRLFVLHRDGSVDITDLAAFARDE</sequence>
<protein>
    <submittedName>
        <fullName evidence="2">Serine hydrolase</fullName>
    </submittedName>
</protein>
<comment type="caution">
    <text evidence="2">The sequence shown here is derived from an EMBL/GenBank/DDBJ whole genome shotgun (WGS) entry which is preliminary data.</text>
</comment>
<dbReference type="PROSITE" id="PS51257">
    <property type="entry name" value="PROKAR_LIPOPROTEIN"/>
    <property type="match status" value="1"/>
</dbReference>
<evidence type="ECO:0000313" key="3">
    <source>
        <dbReference type="Proteomes" id="UP001221686"/>
    </source>
</evidence>
<dbReference type="GO" id="GO:0016787">
    <property type="term" value="F:hydrolase activity"/>
    <property type="evidence" value="ECO:0007669"/>
    <property type="project" value="UniProtKB-KW"/>
</dbReference>
<dbReference type="Proteomes" id="UP001221686">
    <property type="component" value="Unassembled WGS sequence"/>
</dbReference>
<dbReference type="Gene3D" id="3.40.710.10">
    <property type="entry name" value="DD-peptidase/beta-lactamase superfamily"/>
    <property type="match status" value="1"/>
</dbReference>
<feature type="domain" description="Beta-lactamase-related" evidence="1">
    <location>
        <begin position="61"/>
        <end position="232"/>
    </location>
</feature>
<keyword evidence="3" id="KW-1185">Reference proteome</keyword>
<evidence type="ECO:0000259" key="1">
    <source>
        <dbReference type="Pfam" id="PF00144"/>
    </source>
</evidence>
<dbReference type="EMBL" id="JAQNDL010000003">
    <property type="protein sequence ID" value="MDC0720713.1"/>
    <property type="molecule type" value="Genomic_DNA"/>
</dbReference>
<reference evidence="2 3" key="1">
    <citation type="submission" date="2022-11" db="EMBL/GenBank/DDBJ databases">
        <title>Minimal conservation of predation-associated metabolite biosynthetic gene clusters underscores biosynthetic potential of Myxococcota including descriptions for ten novel species: Archangium lansinium sp. nov., Myxococcus landrumus sp. nov., Nannocystis bai.</title>
        <authorList>
            <person name="Ahearne A."/>
            <person name="Stevens C."/>
            <person name="Dowd S."/>
        </authorList>
    </citation>
    <scope>NUCLEOTIDE SEQUENCE [LARGE SCALE GENOMIC DNA]</scope>
    <source>
        <strain evidence="2 3">BB15-2</strain>
    </source>
</reference>
<dbReference type="SUPFAM" id="SSF56601">
    <property type="entry name" value="beta-lactamase/transpeptidase-like"/>
    <property type="match status" value="1"/>
</dbReference>
<evidence type="ECO:0000313" key="2">
    <source>
        <dbReference type="EMBL" id="MDC0720713.1"/>
    </source>
</evidence>